<keyword evidence="4" id="KW-0443">Lipid metabolism</keyword>
<dbReference type="GO" id="GO:0016020">
    <property type="term" value="C:membrane"/>
    <property type="evidence" value="ECO:0007669"/>
    <property type="project" value="TreeGrafter"/>
</dbReference>
<reference evidence="7 8" key="1">
    <citation type="journal article" date="2011" name="Stand. Genomic Sci.">
        <title>High quality draft genome sequence of Segniliparus rugosus CDC 945(T)= (ATCC BAA-974(T)).</title>
        <authorList>
            <person name="Earl A.M."/>
            <person name="Desjardins C.A."/>
            <person name="Fitzgerald M.G."/>
            <person name="Arachchi H.M."/>
            <person name="Zeng Q."/>
            <person name="Mehta T."/>
            <person name="Griggs A."/>
            <person name="Birren B.W."/>
            <person name="Toney N.C."/>
            <person name="Carr J."/>
            <person name="Posey J."/>
            <person name="Butler W.R."/>
        </authorList>
    </citation>
    <scope>NUCLEOTIDE SEQUENCE [LARGE SCALE GENOMIC DNA]</scope>
    <source>
        <strain evidence="8">ATCC BAA-974 / DSM 45345 / CCUG 50838 / CIP 108380 / JCM 13579 / CDC 945</strain>
    </source>
</reference>
<sequence>MAMRETQNTTPLIVADSATVLDVVTDRAAKSPGHVFFNRTVNGAERQVSAKEFYEQVREVAKGLVASGIEQGDRIAICAPTRYEWTLLDFAVWAAGAVTTSVYETSSSEQVRWILSDSEAKLFVVDDEKLLKAHQATLESIPTLRETLTFNGASGAIEELARRGADVPDSELEARRAQLKADDLATLIYTSGTTGRPKGVCLTHRNFLSEVIATQEPIKAMAPKAGPASTAMFLPLAHIFARALTITSMSSDVLITFLSSTANLSEDLQRIQPTVLFSVPRVYEKVYDSAKKKAAAGGKEKIFERAAEVAVAYSEASQKGKVGLGLKLQRAVFDRLLYGKLRQAVGGKLVAAVSGGAAISPKLLHFFSGVGINIYQGYGLTESTAGITFNSPEANKIGSVGKLVAGCRARIADDGEILLAGPVVFGEYWRNAEATKGAIEDGWFHCGDLGQIDGDGFLYITGRKKDIIVTAGGKNVAPQVLEDGLKEHELVSQSVVVGDGRPFIAALLTIDPEAAAAWASAHGLSSDVSTSELAQNPEFKAELQKAVDNSNKQVSQAEAIKKFAVLPEDFSIEGGTLTPTLKIKRDVVAKTYTSEIEALYS</sequence>
<keyword evidence="3" id="KW-0276">Fatty acid metabolism</keyword>
<evidence type="ECO:0000256" key="3">
    <source>
        <dbReference type="ARBA" id="ARBA00022832"/>
    </source>
</evidence>
<dbReference type="Pfam" id="PF23562">
    <property type="entry name" value="AMP-binding_C_3"/>
    <property type="match status" value="1"/>
</dbReference>
<evidence type="ECO:0000313" key="7">
    <source>
        <dbReference type="EMBL" id="EFV12812.2"/>
    </source>
</evidence>
<dbReference type="InterPro" id="IPR000873">
    <property type="entry name" value="AMP-dep_synth/lig_dom"/>
</dbReference>
<protein>
    <recommendedName>
        <fullName evidence="5">Acyl-CoA synthetase</fullName>
    </recommendedName>
</protein>
<gene>
    <name evidence="7" type="ORF">HMPREF9336_02299</name>
</gene>
<evidence type="ECO:0000256" key="2">
    <source>
        <dbReference type="ARBA" id="ARBA00022598"/>
    </source>
</evidence>
<dbReference type="GO" id="GO:0004467">
    <property type="term" value="F:long-chain fatty acid-CoA ligase activity"/>
    <property type="evidence" value="ECO:0007669"/>
    <property type="project" value="TreeGrafter"/>
</dbReference>
<evidence type="ECO:0000256" key="1">
    <source>
        <dbReference type="ARBA" id="ARBA00006432"/>
    </source>
</evidence>
<proteinExistence type="inferred from homology"/>
<name>E5XS27_SEGRC</name>
<evidence type="ECO:0000256" key="5">
    <source>
        <dbReference type="ARBA" id="ARBA00032875"/>
    </source>
</evidence>
<evidence type="ECO:0000259" key="6">
    <source>
        <dbReference type="Pfam" id="PF00501"/>
    </source>
</evidence>
<dbReference type="eggNOG" id="COG1022">
    <property type="taxonomic scope" value="Bacteria"/>
</dbReference>
<feature type="domain" description="AMP-dependent synthetase/ligase" evidence="6">
    <location>
        <begin position="26"/>
        <end position="429"/>
    </location>
</feature>
<dbReference type="Gene3D" id="3.40.50.12780">
    <property type="entry name" value="N-terminal domain of ligase-like"/>
    <property type="match status" value="1"/>
</dbReference>
<evidence type="ECO:0000313" key="8">
    <source>
        <dbReference type="Proteomes" id="UP000004816"/>
    </source>
</evidence>
<dbReference type="HOGENOM" id="CLU_000022_45_5_11"/>
<comment type="caution">
    <text evidence="7">The sequence shown here is derived from an EMBL/GenBank/DDBJ whole genome shotgun (WGS) entry which is preliminary data.</text>
</comment>
<dbReference type="InterPro" id="IPR042099">
    <property type="entry name" value="ANL_N_sf"/>
</dbReference>
<dbReference type="PANTHER" id="PTHR43272">
    <property type="entry name" value="LONG-CHAIN-FATTY-ACID--COA LIGASE"/>
    <property type="match status" value="1"/>
</dbReference>
<dbReference type="Proteomes" id="UP000004816">
    <property type="component" value="Unassembled WGS sequence"/>
</dbReference>
<dbReference type="AlphaFoldDB" id="E5XS27"/>
<dbReference type="EMBL" id="ACZI02000002">
    <property type="protein sequence ID" value="EFV12812.2"/>
    <property type="molecule type" value="Genomic_DNA"/>
</dbReference>
<comment type="similarity">
    <text evidence="1">Belongs to the ATP-dependent AMP-binding enzyme family.</text>
</comment>
<dbReference type="CDD" id="cd05907">
    <property type="entry name" value="VL_LC_FACS_like"/>
    <property type="match status" value="1"/>
</dbReference>
<keyword evidence="8" id="KW-1185">Reference proteome</keyword>
<keyword evidence="2" id="KW-0436">Ligase</keyword>
<dbReference type="PROSITE" id="PS00455">
    <property type="entry name" value="AMP_BINDING"/>
    <property type="match status" value="1"/>
</dbReference>
<dbReference type="STRING" id="679197.HMPREF9336_02299"/>
<dbReference type="SUPFAM" id="SSF56801">
    <property type="entry name" value="Acetyl-CoA synthetase-like"/>
    <property type="match status" value="1"/>
</dbReference>
<dbReference type="Pfam" id="PF00501">
    <property type="entry name" value="AMP-binding"/>
    <property type="match status" value="1"/>
</dbReference>
<evidence type="ECO:0000256" key="4">
    <source>
        <dbReference type="ARBA" id="ARBA00023098"/>
    </source>
</evidence>
<organism evidence="7 8">
    <name type="scientific">Segniliparus rugosus (strain ATCC BAA-974 / DSM 45345 / CCUG 50838 / CIP 108380 / JCM 13579 / CDC 945)</name>
    <dbReference type="NCBI Taxonomy" id="679197"/>
    <lineage>
        <taxon>Bacteria</taxon>
        <taxon>Bacillati</taxon>
        <taxon>Actinomycetota</taxon>
        <taxon>Actinomycetes</taxon>
        <taxon>Mycobacteriales</taxon>
        <taxon>Segniliparaceae</taxon>
        <taxon>Segniliparus</taxon>
    </lineage>
</organism>
<dbReference type="InterPro" id="IPR020845">
    <property type="entry name" value="AMP-binding_CS"/>
</dbReference>
<accession>E5XS27</accession>
<dbReference type="PANTHER" id="PTHR43272:SF32">
    <property type="entry name" value="AMP-DEPENDENT SYNTHETASE_LIGASE DOMAIN-CONTAINING PROTEIN"/>
    <property type="match status" value="1"/>
</dbReference>